<dbReference type="InterPro" id="IPR001680">
    <property type="entry name" value="WD40_rpt"/>
</dbReference>
<dbReference type="AlphaFoldDB" id="A0A836HZ70"/>
<evidence type="ECO:0000313" key="2">
    <source>
        <dbReference type="Proteomes" id="UP000674318"/>
    </source>
</evidence>
<sequence>MVSWDHTIGLGCTFFEHPGIVTAIAVSFDGKFIFSGCQDNLVRKMTASHAKLCAVLPRMLSGATDVIVALSTQRAKNHLIAFSRSCDQCAYIASFDNLKIVARLSGHESLVWQTSFKADDSMILACCVRKSILLGSHILLSQGIPECRGGATLGSSVDEMLWTTAVFASLEHRSLLFCFNSARQMHILNSDDANAEESIIDIQMRANVFTASTFVGDTMVCGDDYGNVYPVRIA</sequence>
<comment type="caution">
    <text evidence="1">The sequence shown here is derived from an EMBL/GenBank/DDBJ whole genome shotgun (WGS) entry which is preliminary data.</text>
</comment>
<accession>A0A836HZ70</accession>
<keyword evidence="2" id="KW-1185">Reference proteome</keyword>
<dbReference type="Proteomes" id="UP000674318">
    <property type="component" value="Unassembled WGS sequence"/>
</dbReference>
<proteinExistence type="predicted"/>
<dbReference type="Gene3D" id="2.130.10.10">
    <property type="entry name" value="YVTN repeat-like/Quinoprotein amine dehydrogenase"/>
    <property type="match status" value="1"/>
</dbReference>
<protein>
    <submittedName>
        <fullName evidence="1">Uncharacterized protein</fullName>
    </submittedName>
</protein>
<dbReference type="SUPFAM" id="SSF50978">
    <property type="entry name" value="WD40 repeat-like"/>
    <property type="match status" value="1"/>
</dbReference>
<dbReference type="RefSeq" id="XP_067756361.1">
    <property type="nucleotide sequence ID" value="XM_067900177.1"/>
</dbReference>
<evidence type="ECO:0000313" key="1">
    <source>
        <dbReference type="EMBL" id="KAG5501914.1"/>
    </source>
</evidence>
<dbReference type="KEGG" id="phet:94290254"/>
<reference evidence="1 2" key="1">
    <citation type="submission" date="2021-02" db="EMBL/GenBank/DDBJ databases">
        <title>Porcisia hertigi Genome sequencing and assembly.</title>
        <authorList>
            <person name="Almutairi H."/>
            <person name="Gatherer D."/>
        </authorList>
    </citation>
    <scope>NUCLEOTIDE SEQUENCE [LARGE SCALE GENOMIC DNA]</scope>
    <source>
        <strain evidence="1 2">C119</strain>
    </source>
</reference>
<gene>
    <name evidence="1" type="ORF">JKF63_04184</name>
</gene>
<dbReference type="GeneID" id="94290254"/>
<dbReference type="OrthoDB" id="538223at2759"/>
<dbReference type="Pfam" id="PF00400">
    <property type="entry name" value="WD40"/>
    <property type="match status" value="1"/>
</dbReference>
<dbReference type="SMART" id="SM00320">
    <property type="entry name" value="WD40"/>
    <property type="match status" value="2"/>
</dbReference>
<dbReference type="InterPro" id="IPR036322">
    <property type="entry name" value="WD40_repeat_dom_sf"/>
</dbReference>
<organism evidence="1 2">
    <name type="scientific">Porcisia hertigi</name>
    <dbReference type="NCBI Taxonomy" id="2761500"/>
    <lineage>
        <taxon>Eukaryota</taxon>
        <taxon>Discoba</taxon>
        <taxon>Euglenozoa</taxon>
        <taxon>Kinetoplastea</taxon>
        <taxon>Metakinetoplastina</taxon>
        <taxon>Trypanosomatida</taxon>
        <taxon>Trypanosomatidae</taxon>
        <taxon>Leishmaniinae</taxon>
        <taxon>Porcisia</taxon>
    </lineage>
</organism>
<dbReference type="EMBL" id="JAFJZO010000026">
    <property type="protein sequence ID" value="KAG5501914.1"/>
    <property type="molecule type" value="Genomic_DNA"/>
</dbReference>
<name>A0A836HZ70_9TRYP</name>
<dbReference type="InterPro" id="IPR015943">
    <property type="entry name" value="WD40/YVTN_repeat-like_dom_sf"/>
</dbReference>